<feature type="compositionally biased region" description="Polar residues" evidence="1">
    <location>
        <begin position="324"/>
        <end position="339"/>
    </location>
</feature>
<name>A0ABM0N0D8_SACKO</name>
<dbReference type="GeneID" id="100373005"/>
<feature type="region of interest" description="Disordered" evidence="1">
    <location>
        <begin position="228"/>
        <end position="387"/>
    </location>
</feature>
<dbReference type="PANTHER" id="PTHR15131">
    <property type="entry name" value="SMALL NUCLEAR RNA ACTIVATING COMPLEX, POLYPEPTIDE 1"/>
    <property type="match status" value="1"/>
</dbReference>
<organism evidence="2 3">
    <name type="scientific">Saccoglossus kowalevskii</name>
    <name type="common">Acorn worm</name>
    <dbReference type="NCBI Taxonomy" id="10224"/>
    <lineage>
        <taxon>Eukaryota</taxon>
        <taxon>Metazoa</taxon>
        <taxon>Hemichordata</taxon>
        <taxon>Enteropneusta</taxon>
        <taxon>Harrimaniidae</taxon>
        <taxon>Saccoglossus</taxon>
    </lineage>
</organism>
<proteinExistence type="predicted"/>
<sequence>MSQPQYVSYGINRDCETLLHKFVQTESVRYEQFAAIWRQMNFTLVRCGLKTQTHVKEFMEDTFLTVTSFFLPPYGFQVRVGALYLLYAFYYTQTEEPKIKIRITLNQWPSVLAFHEEVKRQQHFDADYIFRKLRMEKAFLFVATPAKVVQEKNQMDAIDIESNLDRPSVLSDVFEGEPLEQLQRIHDKYQSLKCAISGSDVVDRSLDMVKEPIAEQISRVIDEHEEWRKKKRELSRKSKQGAKATYGSDEDSDSDDGDDNEASSRRKRIAEIKKRSFAGVSQVSRSRRHRQNISDSPEKSPKKKVKRGRKRKQVNFDEMDELSNQEASTADETISSVPNNDIKLNMPVLVEGENETTIKTRSKKRKQNSERGSKKVTKKNNAKKQKK</sequence>
<accession>A0ABM0N0D8</accession>
<evidence type="ECO:0000256" key="1">
    <source>
        <dbReference type="SAM" id="MobiDB-lite"/>
    </source>
</evidence>
<dbReference type="Pfam" id="PF09808">
    <property type="entry name" value="SNAPC1"/>
    <property type="match status" value="1"/>
</dbReference>
<evidence type="ECO:0000313" key="2">
    <source>
        <dbReference type="Proteomes" id="UP000694865"/>
    </source>
</evidence>
<evidence type="ECO:0000313" key="3">
    <source>
        <dbReference type="RefSeq" id="XP_006825729.1"/>
    </source>
</evidence>
<dbReference type="InterPro" id="IPR019188">
    <property type="entry name" value="SNAPC1"/>
</dbReference>
<dbReference type="RefSeq" id="XP_006825729.1">
    <property type="nucleotide sequence ID" value="XM_006825666.1"/>
</dbReference>
<reference evidence="3" key="1">
    <citation type="submission" date="2025-08" db="UniProtKB">
        <authorList>
            <consortium name="RefSeq"/>
        </authorList>
    </citation>
    <scope>IDENTIFICATION</scope>
    <source>
        <tissue evidence="3">Testes</tissue>
    </source>
</reference>
<feature type="compositionally biased region" description="Basic residues" evidence="1">
    <location>
        <begin position="301"/>
        <end position="313"/>
    </location>
</feature>
<feature type="compositionally biased region" description="Basic residues" evidence="1">
    <location>
        <begin position="374"/>
        <end position="387"/>
    </location>
</feature>
<gene>
    <name evidence="3" type="primary">LOC100373005</name>
</gene>
<feature type="compositionally biased region" description="Acidic residues" evidence="1">
    <location>
        <begin position="248"/>
        <end position="261"/>
    </location>
</feature>
<dbReference type="Proteomes" id="UP000694865">
    <property type="component" value="Unplaced"/>
</dbReference>
<keyword evidence="2" id="KW-1185">Reference proteome</keyword>
<dbReference type="PANTHER" id="PTHR15131:SF3">
    <property type="entry name" value="SNRNA-ACTIVATING PROTEIN COMPLEX SUBUNIT 1"/>
    <property type="match status" value="1"/>
</dbReference>
<protein>
    <submittedName>
        <fullName evidence="3">snRNA-activating protein complex subunit 1-like</fullName>
    </submittedName>
</protein>
<feature type="compositionally biased region" description="Basic residues" evidence="1">
    <location>
        <begin position="229"/>
        <end position="240"/>
    </location>
</feature>